<dbReference type="InterPro" id="IPR017941">
    <property type="entry name" value="Rieske_2Fe-2S"/>
</dbReference>
<protein>
    <submittedName>
        <fullName evidence="7">Rieske 2Fe-2S domain-containing protein</fullName>
    </submittedName>
</protein>
<evidence type="ECO:0000259" key="6">
    <source>
        <dbReference type="PROSITE" id="PS51296"/>
    </source>
</evidence>
<dbReference type="Gene3D" id="2.102.10.10">
    <property type="entry name" value="Rieske [2Fe-2S] iron-sulphur domain"/>
    <property type="match status" value="1"/>
</dbReference>
<gene>
    <name evidence="7" type="ORF">R5W23_003307</name>
</gene>
<name>A0ABU5F2Z9_9BACT</name>
<evidence type="ECO:0000256" key="2">
    <source>
        <dbReference type="ARBA" id="ARBA00022723"/>
    </source>
</evidence>
<dbReference type="SUPFAM" id="SSF50022">
    <property type="entry name" value="ISP domain"/>
    <property type="match status" value="1"/>
</dbReference>
<feature type="transmembrane region" description="Helical" evidence="5">
    <location>
        <begin position="48"/>
        <end position="70"/>
    </location>
</feature>
<keyword evidence="5" id="KW-1133">Transmembrane helix</keyword>
<keyword evidence="4" id="KW-0411">Iron-sulfur</keyword>
<dbReference type="RefSeq" id="WP_320688224.1">
    <property type="nucleotide sequence ID" value="NZ_JAXBLV010000201.1"/>
</dbReference>
<evidence type="ECO:0000256" key="4">
    <source>
        <dbReference type="ARBA" id="ARBA00023014"/>
    </source>
</evidence>
<evidence type="ECO:0000256" key="1">
    <source>
        <dbReference type="ARBA" id="ARBA00022714"/>
    </source>
</evidence>
<keyword evidence="1" id="KW-0001">2Fe-2S</keyword>
<dbReference type="InterPro" id="IPR019251">
    <property type="entry name" value="DUF2231_TM"/>
</dbReference>
<proteinExistence type="predicted"/>
<keyword evidence="3" id="KW-0408">Iron</keyword>
<keyword evidence="5" id="KW-0472">Membrane</keyword>
<keyword evidence="8" id="KW-1185">Reference proteome</keyword>
<feature type="domain" description="Rieske" evidence="6">
    <location>
        <begin position="166"/>
        <end position="261"/>
    </location>
</feature>
<dbReference type="PANTHER" id="PTHR21496:SF23">
    <property type="entry name" value="3-PHENYLPROPIONATE_CINNAMIC ACID DIOXYGENASE FERREDOXIN SUBUNIT"/>
    <property type="match status" value="1"/>
</dbReference>
<feature type="transmembrane region" description="Helical" evidence="5">
    <location>
        <begin position="82"/>
        <end position="102"/>
    </location>
</feature>
<evidence type="ECO:0000313" key="8">
    <source>
        <dbReference type="Proteomes" id="UP001272242"/>
    </source>
</evidence>
<dbReference type="Pfam" id="PF09990">
    <property type="entry name" value="DUF2231"/>
    <property type="match status" value="1"/>
</dbReference>
<comment type="caution">
    <text evidence="7">The sequence shown here is derived from an EMBL/GenBank/DDBJ whole genome shotgun (WGS) entry which is preliminary data.</text>
</comment>
<evidence type="ECO:0000313" key="7">
    <source>
        <dbReference type="EMBL" id="MDY3561879.1"/>
    </source>
</evidence>
<feature type="transmembrane region" description="Helical" evidence="5">
    <location>
        <begin position="114"/>
        <end position="137"/>
    </location>
</feature>
<dbReference type="PROSITE" id="PS51296">
    <property type="entry name" value="RIESKE"/>
    <property type="match status" value="1"/>
</dbReference>
<organism evidence="7 8">
    <name type="scientific">Gemmata algarum</name>
    <dbReference type="NCBI Taxonomy" id="2975278"/>
    <lineage>
        <taxon>Bacteria</taxon>
        <taxon>Pseudomonadati</taxon>
        <taxon>Planctomycetota</taxon>
        <taxon>Planctomycetia</taxon>
        <taxon>Gemmatales</taxon>
        <taxon>Gemmataceae</taxon>
        <taxon>Gemmata</taxon>
    </lineage>
</organism>
<dbReference type="InterPro" id="IPR036922">
    <property type="entry name" value="Rieske_2Fe-2S_sf"/>
</dbReference>
<sequence length="266" mass="27418">MRSAAQIKGHPLHPMLVAFPIAFGVAAPVADSVGVIGEWATLWSAGAYLATAAVIGGLVAGVPGLIDYVLVVPPNSSASRRATWHLGVNLAALALIGAGWAFRHPDTLQPGTGTIVAEFVGLAVMTAGGWLGGTLVFRNQIGVDHRYAGAGKWKEATLTGKGGETIEVASADELKVGQMKLLHVNGLRVVLARTESGYSAFDDRCPHRGGSLADGVLACGTVTCPWHGSQFDARTGAVTAGPAEQSVQTYHVEEVGGRVRLVVPAG</sequence>
<evidence type="ECO:0000256" key="5">
    <source>
        <dbReference type="SAM" id="Phobius"/>
    </source>
</evidence>
<dbReference type="Proteomes" id="UP001272242">
    <property type="component" value="Unassembled WGS sequence"/>
</dbReference>
<dbReference type="PANTHER" id="PTHR21496">
    <property type="entry name" value="FERREDOXIN-RELATED"/>
    <property type="match status" value="1"/>
</dbReference>
<dbReference type="Pfam" id="PF00355">
    <property type="entry name" value="Rieske"/>
    <property type="match status" value="1"/>
</dbReference>
<keyword evidence="2" id="KW-0479">Metal-binding</keyword>
<dbReference type="EMBL" id="JAXBLV010000201">
    <property type="protein sequence ID" value="MDY3561879.1"/>
    <property type="molecule type" value="Genomic_DNA"/>
</dbReference>
<reference evidence="8" key="1">
    <citation type="journal article" date="2023" name="Mar. Drugs">
        <title>Gemmata algarum, a Novel Planctomycete Isolated from an Algal Mat, Displays Antimicrobial Activity.</title>
        <authorList>
            <person name="Kumar G."/>
            <person name="Kallscheuer N."/>
            <person name="Kashif M."/>
            <person name="Ahamad S."/>
            <person name="Jagadeeshwari U."/>
            <person name="Pannikurungottu S."/>
            <person name="Haufschild T."/>
            <person name="Kabuu M."/>
            <person name="Sasikala C."/>
            <person name="Jogler C."/>
            <person name="Ramana C."/>
        </authorList>
    </citation>
    <scope>NUCLEOTIDE SEQUENCE [LARGE SCALE GENOMIC DNA]</scope>
    <source>
        <strain evidence="8">JC673</strain>
    </source>
</reference>
<keyword evidence="5" id="KW-0812">Transmembrane</keyword>
<evidence type="ECO:0000256" key="3">
    <source>
        <dbReference type="ARBA" id="ARBA00023004"/>
    </source>
</evidence>
<accession>A0ABU5F2Z9</accession>